<dbReference type="InterPro" id="IPR016032">
    <property type="entry name" value="Sig_transdc_resp-reg_C-effctor"/>
</dbReference>
<dbReference type="SUPFAM" id="SSF46894">
    <property type="entry name" value="C-terminal effector domain of the bipartite response regulators"/>
    <property type="match status" value="1"/>
</dbReference>
<dbReference type="InterPro" id="IPR036388">
    <property type="entry name" value="WH-like_DNA-bd_sf"/>
</dbReference>
<feature type="domain" description="HTH luxR-type" evidence="1">
    <location>
        <begin position="697"/>
        <end position="749"/>
    </location>
</feature>
<dbReference type="Gene3D" id="1.10.10.10">
    <property type="entry name" value="Winged helix-like DNA-binding domain superfamily/Winged helix DNA-binding domain"/>
    <property type="match status" value="1"/>
</dbReference>
<evidence type="ECO:0000313" key="3">
    <source>
        <dbReference type="Proteomes" id="UP000265419"/>
    </source>
</evidence>
<dbReference type="Pfam" id="PF00196">
    <property type="entry name" value="GerE"/>
    <property type="match status" value="1"/>
</dbReference>
<dbReference type="GO" id="GO:0006355">
    <property type="term" value="P:regulation of DNA-templated transcription"/>
    <property type="evidence" value="ECO:0007669"/>
    <property type="project" value="InterPro"/>
</dbReference>
<proteinExistence type="predicted"/>
<evidence type="ECO:0000259" key="1">
    <source>
        <dbReference type="SMART" id="SM00421"/>
    </source>
</evidence>
<dbReference type="SMART" id="SM00421">
    <property type="entry name" value="HTH_LUXR"/>
    <property type="match status" value="1"/>
</dbReference>
<organism evidence="2 3">
    <name type="scientific">Galactobacter valiniphilus</name>
    <dbReference type="NCBI Taxonomy" id="2676122"/>
    <lineage>
        <taxon>Bacteria</taxon>
        <taxon>Bacillati</taxon>
        <taxon>Actinomycetota</taxon>
        <taxon>Actinomycetes</taxon>
        <taxon>Micrococcales</taxon>
        <taxon>Micrococcaceae</taxon>
        <taxon>Galactobacter</taxon>
    </lineage>
</organism>
<accession>A0A399JCY4</accession>
<gene>
    <name evidence="2" type="ORF">DWB68_02075</name>
</gene>
<sequence>MRLPAPLLSAGWWAVDPLGVLERHWLARLARQGIVVDLDHAVAEAVLGIAGPEVDLARLLAAEESSGAGARIISLHAQLVGQHGFVTYFTRRPLALRPAVRGWLVAAARAGGAQVLAVVGGEDEMPDDWGAGEESALHELPSPVARVGDVVSLAPSSVTQGVPVLALAAFLSSCGYRLDVAELALGAFEDEEAARVALLNGTAAQRSAGSPLDRALLRLLESLSEREQALATQLVHSGEALPVFGSDVEAMVRLTSRGLAEALGGRGGPRVRAASELMRTAIEAHLLEPREAPHALPSSPGAWEEQLLRLDRANEAMDAVAGRLPAQRLIQFRSAWAEDPLADLVVALVMEHHFLLGGATACLRRARALSLPGPLARGMLVRATLESGEIYRSVASLAQQELGRAPQHRDDDLVLDLAPESELRELMRAGLRAGERGDVRRQAVALGRLVRLVLRPLETEGRERADVAREAYKRRLFRVIAGQGMLMALGVGGYRSMLESVTDTLVADVRPWLGALAGVNELALAVDDVARGWHRELRARFERAINHSRAWHHGTVGRAAFVLATDTWTGEAALGEDTEGALFRGKRDLLATWMRGLKGDFTAIASLAALPSEGEDARTRSAVLWARAVMQTEEPVAAAAALADVHEDMLVIWLANVALILDPGRAHPTTSALLMQAGRGRAEAARNFEALRVLVEPCTLTAREIDIERARLAGEEVATTAARLGISERTVETHRSTAKLKADQLVALGWNPADARRWTLELEDLLKPNVVVNDHS</sequence>
<dbReference type="AlphaFoldDB" id="A0A399JCY4"/>
<comment type="caution">
    <text evidence="2">The sequence shown here is derived from an EMBL/GenBank/DDBJ whole genome shotgun (WGS) entry which is preliminary data.</text>
</comment>
<dbReference type="EMBL" id="QQXK01000003">
    <property type="protein sequence ID" value="RII43415.1"/>
    <property type="molecule type" value="Genomic_DNA"/>
</dbReference>
<protein>
    <recommendedName>
        <fullName evidence="1">HTH luxR-type domain-containing protein</fullName>
    </recommendedName>
</protein>
<name>A0A399JCY4_9MICC</name>
<dbReference type="Proteomes" id="UP000265419">
    <property type="component" value="Unassembled WGS sequence"/>
</dbReference>
<reference evidence="2 3" key="1">
    <citation type="submission" date="2018-07" db="EMBL/GenBank/DDBJ databases">
        <title>Arthrobacter sp. nov., isolated from raw cow's milk with high bacterial count.</title>
        <authorList>
            <person name="Hahne J."/>
            <person name="Isele D."/>
            <person name="Lipski A."/>
        </authorList>
    </citation>
    <scope>NUCLEOTIDE SEQUENCE [LARGE SCALE GENOMIC DNA]</scope>
    <source>
        <strain evidence="2 3">JZ R-35</strain>
    </source>
</reference>
<dbReference type="GO" id="GO:0003677">
    <property type="term" value="F:DNA binding"/>
    <property type="evidence" value="ECO:0007669"/>
    <property type="project" value="InterPro"/>
</dbReference>
<keyword evidence="3" id="KW-1185">Reference proteome</keyword>
<evidence type="ECO:0000313" key="2">
    <source>
        <dbReference type="EMBL" id="RII43415.1"/>
    </source>
</evidence>
<dbReference type="InterPro" id="IPR000792">
    <property type="entry name" value="Tscrpt_reg_LuxR_C"/>
</dbReference>